<organism evidence="2 3">
    <name type="scientific">Alligator mississippiensis</name>
    <name type="common">American alligator</name>
    <dbReference type="NCBI Taxonomy" id="8496"/>
    <lineage>
        <taxon>Eukaryota</taxon>
        <taxon>Metazoa</taxon>
        <taxon>Chordata</taxon>
        <taxon>Craniata</taxon>
        <taxon>Vertebrata</taxon>
        <taxon>Euteleostomi</taxon>
        <taxon>Archelosauria</taxon>
        <taxon>Archosauria</taxon>
        <taxon>Crocodylia</taxon>
        <taxon>Alligatoridae</taxon>
        <taxon>Alligatorinae</taxon>
        <taxon>Alligator</taxon>
    </lineage>
</organism>
<dbReference type="AlphaFoldDB" id="A0A151MNJ9"/>
<evidence type="ECO:0000256" key="1">
    <source>
        <dbReference type="SAM" id="MobiDB-lite"/>
    </source>
</evidence>
<evidence type="ECO:0000313" key="3">
    <source>
        <dbReference type="Proteomes" id="UP000050525"/>
    </source>
</evidence>
<feature type="compositionally biased region" description="Basic and acidic residues" evidence="1">
    <location>
        <begin position="54"/>
        <end position="73"/>
    </location>
</feature>
<reference evidence="2 3" key="1">
    <citation type="journal article" date="2012" name="Genome Biol.">
        <title>Sequencing three crocodilian genomes to illuminate the evolution of archosaurs and amniotes.</title>
        <authorList>
            <person name="St John J.A."/>
            <person name="Braun E.L."/>
            <person name="Isberg S.R."/>
            <person name="Miles L.G."/>
            <person name="Chong A.Y."/>
            <person name="Gongora J."/>
            <person name="Dalzell P."/>
            <person name="Moran C."/>
            <person name="Bed'hom B."/>
            <person name="Abzhanov A."/>
            <person name="Burgess S.C."/>
            <person name="Cooksey A.M."/>
            <person name="Castoe T.A."/>
            <person name="Crawford N.G."/>
            <person name="Densmore L.D."/>
            <person name="Drew J.C."/>
            <person name="Edwards S.V."/>
            <person name="Faircloth B.C."/>
            <person name="Fujita M.K."/>
            <person name="Greenwold M.J."/>
            <person name="Hoffmann F.G."/>
            <person name="Howard J.M."/>
            <person name="Iguchi T."/>
            <person name="Janes D.E."/>
            <person name="Khan S.Y."/>
            <person name="Kohno S."/>
            <person name="de Koning A.J."/>
            <person name="Lance S.L."/>
            <person name="McCarthy F.M."/>
            <person name="McCormack J.E."/>
            <person name="Merchant M.E."/>
            <person name="Peterson D.G."/>
            <person name="Pollock D.D."/>
            <person name="Pourmand N."/>
            <person name="Raney B.J."/>
            <person name="Roessler K.A."/>
            <person name="Sanford J.R."/>
            <person name="Sawyer R.H."/>
            <person name="Schmidt C.J."/>
            <person name="Triplett E.W."/>
            <person name="Tuberville T.D."/>
            <person name="Venegas-Anaya M."/>
            <person name="Howard J.T."/>
            <person name="Jarvis E.D."/>
            <person name="Guillette L.J.Jr."/>
            <person name="Glenn T.C."/>
            <person name="Green R.E."/>
            <person name="Ray D.A."/>
        </authorList>
    </citation>
    <scope>NUCLEOTIDE SEQUENCE [LARGE SCALE GENOMIC DNA]</scope>
    <source>
        <strain evidence="2">KSC_2009_1</strain>
    </source>
</reference>
<gene>
    <name evidence="2" type="ORF">Y1Q_0003879</name>
</gene>
<feature type="region of interest" description="Disordered" evidence="1">
    <location>
        <begin position="34"/>
        <end position="73"/>
    </location>
</feature>
<comment type="caution">
    <text evidence="2">The sequence shown here is derived from an EMBL/GenBank/DDBJ whole genome shotgun (WGS) entry which is preliminary data.</text>
</comment>
<proteinExistence type="predicted"/>
<evidence type="ECO:0000313" key="2">
    <source>
        <dbReference type="EMBL" id="KYO26131.1"/>
    </source>
</evidence>
<protein>
    <submittedName>
        <fullName evidence="2">Uncharacterized protein</fullName>
    </submittedName>
</protein>
<accession>A0A151MNJ9</accession>
<sequence length="124" mass="14381">MNEDFTFQDSTGLDQVKCVSSCIMRMRVLHMLSTGNRRQRRGRLSQKSTTNRRLVLDEQSKGQVEQKPKEELDTHCSGNLQVNRITSQVSQKSNFNEDFQEDKALIWTFIGTSSQLWKAVRNKN</sequence>
<dbReference type="EMBL" id="AKHW03005657">
    <property type="protein sequence ID" value="KYO26131.1"/>
    <property type="molecule type" value="Genomic_DNA"/>
</dbReference>
<name>A0A151MNJ9_ALLMI</name>
<keyword evidence="3" id="KW-1185">Reference proteome</keyword>
<dbReference type="Proteomes" id="UP000050525">
    <property type="component" value="Unassembled WGS sequence"/>
</dbReference>